<evidence type="ECO:0000313" key="1">
    <source>
        <dbReference type="EMBL" id="SVB79469.1"/>
    </source>
</evidence>
<sequence>MTTLNYRKLIALFGLLVGVLGVVMCGG</sequence>
<reference evidence="1" key="1">
    <citation type="submission" date="2018-05" db="EMBL/GenBank/DDBJ databases">
        <authorList>
            <person name="Lanie J.A."/>
            <person name="Ng W.-L."/>
            <person name="Kazmierczak K.M."/>
            <person name="Andrzejewski T.M."/>
            <person name="Davidsen T.M."/>
            <person name="Wayne K.J."/>
            <person name="Tettelin H."/>
            <person name="Glass J.I."/>
            <person name="Rusch D."/>
            <person name="Podicherti R."/>
            <person name="Tsui H.-C.T."/>
            <person name="Winkler M.E."/>
        </authorList>
    </citation>
    <scope>NUCLEOTIDE SEQUENCE</scope>
</reference>
<organism evidence="1">
    <name type="scientific">marine metagenome</name>
    <dbReference type="NCBI Taxonomy" id="408172"/>
    <lineage>
        <taxon>unclassified sequences</taxon>
        <taxon>metagenomes</taxon>
        <taxon>ecological metagenomes</taxon>
    </lineage>
</organism>
<dbReference type="AlphaFoldDB" id="A0A382GWX3"/>
<accession>A0A382GWX3</accession>
<feature type="non-terminal residue" evidence="1">
    <location>
        <position position="27"/>
    </location>
</feature>
<dbReference type="EMBL" id="UINC01057853">
    <property type="protein sequence ID" value="SVB79469.1"/>
    <property type="molecule type" value="Genomic_DNA"/>
</dbReference>
<gene>
    <name evidence="1" type="ORF">METZ01_LOCUS232323</name>
</gene>
<protein>
    <submittedName>
        <fullName evidence="1">Uncharacterized protein</fullName>
    </submittedName>
</protein>
<proteinExistence type="predicted"/>
<name>A0A382GWX3_9ZZZZ</name>